<gene>
    <name evidence="3" type="ORF">DNL40_10470</name>
</gene>
<dbReference type="Proteomes" id="UP000248783">
    <property type="component" value="Unassembled WGS sequence"/>
</dbReference>
<name>A0A2W5WNV1_9MICO</name>
<evidence type="ECO:0000256" key="1">
    <source>
        <dbReference type="ARBA" id="ARBA00009108"/>
    </source>
</evidence>
<dbReference type="Pfam" id="PF05949">
    <property type="entry name" value="DUF881"/>
    <property type="match status" value="1"/>
</dbReference>
<protein>
    <submittedName>
        <fullName evidence="3">DUF881 domain-containing protein</fullName>
    </submittedName>
</protein>
<accession>A0A2W5WNV1</accession>
<evidence type="ECO:0000256" key="2">
    <source>
        <dbReference type="SAM" id="MobiDB-lite"/>
    </source>
</evidence>
<keyword evidence="4" id="KW-1185">Reference proteome</keyword>
<dbReference type="PANTHER" id="PTHR37313">
    <property type="entry name" value="UPF0749 PROTEIN RV1825"/>
    <property type="match status" value="1"/>
</dbReference>
<feature type="region of interest" description="Disordered" evidence="2">
    <location>
        <begin position="264"/>
        <end position="283"/>
    </location>
</feature>
<sequence>MTLLIEVMERPLDPGYAEAAARRREAEAAGQVRRRTPAARAGMALLALVLGLATAAASHQLRVPQPGVAEAREVLERQILDRNAQVAELDGAAQSLSAEISALQQSALSTEDPQLLETIRVDGLRNGSLAVTGPGLVVSLTDGGGGLVGDEDTDVRVRDADLQIVVNALWAAGAEGVSIDDQRLTATSAVRNAGDAVLVDLMPLNGPTYVVRAVGDAEAMQTALARSDVPAYLQLLGSQYGIRSSVVAQSSLQLPGAGAQTLRHAQPVGSGADGDSSIEEDQQ</sequence>
<evidence type="ECO:0000313" key="3">
    <source>
        <dbReference type="EMBL" id="PZR52830.1"/>
    </source>
</evidence>
<dbReference type="AlphaFoldDB" id="A0A2W5WNV1"/>
<dbReference type="EMBL" id="QKWH01000007">
    <property type="protein sequence ID" value="PZR52830.1"/>
    <property type="molecule type" value="Genomic_DNA"/>
</dbReference>
<dbReference type="InterPro" id="IPR010273">
    <property type="entry name" value="DUF881"/>
</dbReference>
<dbReference type="PANTHER" id="PTHR37313:SF1">
    <property type="entry name" value="UPF0749 PROTEIN RV1823"/>
    <property type="match status" value="1"/>
</dbReference>
<dbReference type="GO" id="GO:0005886">
    <property type="term" value="C:plasma membrane"/>
    <property type="evidence" value="ECO:0007669"/>
    <property type="project" value="TreeGrafter"/>
</dbReference>
<proteinExistence type="inferred from homology"/>
<dbReference type="Gene3D" id="3.30.70.1880">
    <property type="entry name" value="Protein of unknown function DUF881"/>
    <property type="match status" value="1"/>
</dbReference>
<comment type="caution">
    <text evidence="3">The sequence shown here is derived from an EMBL/GenBank/DDBJ whole genome shotgun (WGS) entry which is preliminary data.</text>
</comment>
<comment type="similarity">
    <text evidence="1">Belongs to the UPF0749 family.</text>
</comment>
<evidence type="ECO:0000313" key="4">
    <source>
        <dbReference type="Proteomes" id="UP000248783"/>
    </source>
</evidence>
<organism evidence="3 4">
    <name type="scientific">Xylanimonas oleitrophica</name>
    <dbReference type="NCBI Taxonomy" id="2607479"/>
    <lineage>
        <taxon>Bacteria</taxon>
        <taxon>Bacillati</taxon>
        <taxon>Actinomycetota</taxon>
        <taxon>Actinomycetes</taxon>
        <taxon>Micrococcales</taxon>
        <taxon>Promicromonosporaceae</taxon>
        <taxon>Xylanimonas</taxon>
    </lineage>
</organism>
<reference evidence="3 4" key="1">
    <citation type="submission" date="2018-06" db="EMBL/GenBank/DDBJ databases">
        <title>Whole genome sequencing of a novel hydrocarbon degrading bacterial strain, PW21 isolated from oil contaminated produced water sample.</title>
        <authorList>
            <person name="Nagkirti P."/>
            <person name="Shaikh A."/>
            <person name="Gowdaman V."/>
            <person name="Engineer A.E."/>
            <person name="Dagar S."/>
            <person name="Dhakephalkar P.K."/>
        </authorList>
    </citation>
    <scope>NUCLEOTIDE SEQUENCE [LARGE SCALE GENOMIC DNA]</scope>
    <source>
        <strain evidence="3 4">PW21</strain>
    </source>
</reference>